<dbReference type="Gene3D" id="3.30.420.40">
    <property type="match status" value="1"/>
</dbReference>
<dbReference type="PANTHER" id="PTHR43095:SF5">
    <property type="entry name" value="XYLULOSE KINASE"/>
    <property type="match status" value="1"/>
</dbReference>
<dbReference type="InterPro" id="IPR050406">
    <property type="entry name" value="FGGY_Carb_Kinase"/>
</dbReference>
<name>A0A6J4MAT6_9ACTN</name>
<dbReference type="SUPFAM" id="SSF53067">
    <property type="entry name" value="Actin-like ATPase domain"/>
    <property type="match status" value="1"/>
</dbReference>
<feature type="non-terminal residue" evidence="6">
    <location>
        <position position="117"/>
    </location>
</feature>
<proteinExistence type="inferred from homology"/>
<protein>
    <recommendedName>
        <fullName evidence="5">Carbohydrate kinase FGGY N-terminal domain-containing protein</fullName>
    </recommendedName>
</protein>
<evidence type="ECO:0000256" key="3">
    <source>
        <dbReference type="ARBA" id="ARBA00022679"/>
    </source>
</evidence>
<accession>A0A6J4MAT6</accession>
<dbReference type="EMBL" id="CADCUB010000153">
    <property type="protein sequence ID" value="CAA9354131.1"/>
    <property type="molecule type" value="Genomic_DNA"/>
</dbReference>
<dbReference type="AlphaFoldDB" id="A0A6J4MAT6"/>
<sequence>MSTDDDGVWVGLDLGTQSVRAVAVTGSGAVLGSGSAPLTSRRDAGRHEQDPDAWWAGVAAAAGTALRGVRRDRVRGVAVDGTSGTVLLVGADGRQLTPALMYDDDRAAEQAVAVNEV</sequence>
<evidence type="ECO:0000256" key="4">
    <source>
        <dbReference type="ARBA" id="ARBA00022777"/>
    </source>
</evidence>
<reference evidence="6" key="1">
    <citation type="submission" date="2020-02" db="EMBL/GenBank/DDBJ databases">
        <authorList>
            <person name="Meier V. D."/>
        </authorList>
    </citation>
    <scope>NUCLEOTIDE SEQUENCE</scope>
    <source>
        <strain evidence="6">AVDCRST_MAG07</strain>
    </source>
</reference>
<evidence type="ECO:0000256" key="1">
    <source>
        <dbReference type="ARBA" id="ARBA00009156"/>
    </source>
</evidence>
<keyword evidence="2" id="KW-0859">Xylose metabolism</keyword>
<dbReference type="PANTHER" id="PTHR43095">
    <property type="entry name" value="SUGAR KINASE"/>
    <property type="match status" value="1"/>
</dbReference>
<comment type="similarity">
    <text evidence="1">Belongs to the FGGY kinase family.</text>
</comment>
<dbReference type="Pfam" id="PF00370">
    <property type="entry name" value="FGGY_N"/>
    <property type="match status" value="1"/>
</dbReference>
<evidence type="ECO:0000256" key="2">
    <source>
        <dbReference type="ARBA" id="ARBA00022629"/>
    </source>
</evidence>
<keyword evidence="2" id="KW-0119">Carbohydrate metabolism</keyword>
<evidence type="ECO:0000313" key="6">
    <source>
        <dbReference type="EMBL" id="CAA9354131.1"/>
    </source>
</evidence>
<dbReference type="GO" id="GO:0016301">
    <property type="term" value="F:kinase activity"/>
    <property type="evidence" value="ECO:0007669"/>
    <property type="project" value="UniProtKB-KW"/>
</dbReference>
<dbReference type="InterPro" id="IPR018484">
    <property type="entry name" value="FGGY_N"/>
</dbReference>
<feature type="domain" description="Carbohydrate kinase FGGY N-terminal" evidence="5">
    <location>
        <begin position="8"/>
        <end position="111"/>
    </location>
</feature>
<organism evidence="6">
    <name type="scientific">uncultured Frankineae bacterium</name>
    <dbReference type="NCBI Taxonomy" id="437475"/>
    <lineage>
        <taxon>Bacteria</taxon>
        <taxon>Bacillati</taxon>
        <taxon>Actinomycetota</taxon>
        <taxon>Actinomycetes</taxon>
        <taxon>Frankiales</taxon>
        <taxon>environmental samples</taxon>
    </lineage>
</organism>
<keyword evidence="3" id="KW-0808">Transferase</keyword>
<dbReference type="InterPro" id="IPR043129">
    <property type="entry name" value="ATPase_NBD"/>
</dbReference>
<gene>
    <name evidence="6" type="ORF">AVDCRST_MAG07-3235</name>
</gene>
<keyword evidence="4" id="KW-0418">Kinase</keyword>
<dbReference type="GO" id="GO:0042732">
    <property type="term" value="P:D-xylose metabolic process"/>
    <property type="evidence" value="ECO:0007669"/>
    <property type="project" value="UniProtKB-KW"/>
</dbReference>
<evidence type="ECO:0000259" key="5">
    <source>
        <dbReference type="Pfam" id="PF00370"/>
    </source>
</evidence>